<organism evidence="15 16">
    <name type="scientific">Maudiozyma exigua</name>
    <name type="common">Yeast</name>
    <name type="synonym">Kazachstania exigua</name>
    <dbReference type="NCBI Taxonomy" id="34358"/>
    <lineage>
        <taxon>Eukaryota</taxon>
        <taxon>Fungi</taxon>
        <taxon>Dikarya</taxon>
        <taxon>Ascomycota</taxon>
        <taxon>Saccharomycotina</taxon>
        <taxon>Saccharomycetes</taxon>
        <taxon>Saccharomycetales</taxon>
        <taxon>Saccharomycetaceae</taxon>
        <taxon>Maudiozyma</taxon>
    </lineage>
</organism>
<evidence type="ECO:0000256" key="10">
    <source>
        <dbReference type="ARBA" id="ARBA00030073"/>
    </source>
</evidence>
<protein>
    <recommendedName>
        <fullName evidence="6">2,5-diamino-6-ribosylamino-4(3H)-pyrimidinone 5'-phosphate reductase</fullName>
        <ecNumber evidence="5">1.1.1.302</ecNumber>
    </recommendedName>
    <alternativeName>
        <fullName evidence="11">2,5-diamino-6-(5-phospho-D-ribosylamino)pyrimidin-4(3H)-one reductase</fullName>
    </alternativeName>
    <alternativeName>
        <fullName evidence="10">2,5-diamino-6-ribitylamino-4(3H)-pyrimidinone 5'-phosphate synthase</fullName>
    </alternativeName>
</protein>
<dbReference type="AlphaFoldDB" id="A0A9P6WCA9"/>
<evidence type="ECO:0000256" key="4">
    <source>
        <dbReference type="ARBA" id="ARBA00011738"/>
    </source>
</evidence>
<evidence type="ECO:0000256" key="13">
    <source>
        <dbReference type="ARBA" id="ARBA00049020"/>
    </source>
</evidence>
<comment type="subunit">
    <text evidence="4">Homodimer.</text>
</comment>
<comment type="pathway">
    <text evidence="2">Cofactor biosynthesis; riboflavin biosynthesis.</text>
</comment>
<dbReference type="OrthoDB" id="5432at2759"/>
<feature type="domain" description="Bacterial bifunctional deaminase-reductase C-terminal" evidence="14">
    <location>
        <begin position="30"/>
        <end position="238"/>
    </location>
</feature>
<dbReference type="EC" id="1.1.1.302" evidence="5"/>
<comment type="caution">
    <text evidence="15">The sequence shown here is derived from an EMBL/GenBank/DDBJ whole genome shotgun (WGS) entry which is preliminary data.</text>
</comment>
<comment type="catalytic activity">
    <reaction evidence="13">
        <text>2,5-diamino-6-(1-D-ribitylamino)pyrimidin-4(3H)-one 5'-phosphate + NADP(+) = 2,5-diamino-6-(1-D-ribosylamino)pyrimidin-4(3H)-one 5'-phosphate + NADPH + H(+)</text>
        <dbReference type="Rhea" id="RHEA:27278"/>
        <dbReference type="ChEBI" id="CHEBI:15378"/>
        <dbReference type="ChEBI" id="CHEBI:57783"/>
        <dbReference type="ChEBI" id="CHEBI:58349"/>
        <dbReference type="ChEBI" id="CHEBI:58890"/>
        <dbReference type="ChEBI" id="CHEBI:59545"/>
        <dbReference type="EC" id="1.1.1.302"/>
    </reaction>
</comment>
<evidence type="ECO:0000256" key="5">
    <source>
        <dbReference type="ARBA" id="ARBA00012851"/>
    </source>
</evidence>
<dbReference type="GO" id="GO:0009231">
    <property type="term" value="P:riboflavin biosynthetic process"/>
    <property type="evidence" value="ECO:0007669"/>
    <property type="project" value="UniProtKB-KW"/>
</dbReference>
<dbReference type="Pfam" id="PF01872">
    <property type="entry name" value="RibD_C"/>
    <property type="match status" value="1"/>
</dbReference>
<gene>
    <name evidence="15" type="primary">RIB7</name>
    <name evidence="15" type="ORF">C6P45_002874</name>
</gene>
<dbReference type="SUPFAM" id="SSF53597">
    <property type="entry name" value="Dihydrofolate reductase-like"/>
    <property type="match status" value="1"/>
</dbReference>
<evidence type="ECO:0000256" key="12">
    <source>
        <dbReference type="ARBA" id="ARBA00047550"/>
    </source>
</evidence>
<evidence type="ECO:0000313" key="15">
    <source>
        <dbReference type="EMBL" id="KAG0670079.1"/>
    </source>
</evidence>
<accession>A0A9P6WCA9</accession>
<keyword evidence="16" id="KW-1185">Reference proteome</keyword>
<dbReference type="PANTHER" id="PTHR38011">
    <property type="entry name" value="DIHYDROFOLATE REDUCTASE FAMILY PROTEIN (AFU_ORTHOLOGUE AFUA_8G06820)"/>
    <property type="match status" value="1"/>
</dbReference>
<evidence type="ECO:0000256" key="7">
    <source>
        <dbReference type="ARBA" id="ARBA00022619"/>
    </source>
</evidence>
<sequence>MSIDRIKPDLIPFLETYLPNTEEVAQTNKPFVTLTYAQSIDARISLGPGIRTTISDIETKVMTHYLRYHHDGILIGSGTVLADDPCLNCKWHKDDTDTNFAANSPTPIILDTHQKWKFKDSKMYHLFKKTEGKSPIVVVHNKPIVEEQDVKYLVIEDGNDKKIDWKILLQKLYEKYNIKSIMVEGGAYVINDLLLRPDIVDSLIVTIGSTYLGSGGVQVSPRSATSLTDVDWWKGKKDSIMAARLSSEQI</sequence>
<name>A0A9P6WCA9_MAUEX</name>
<evidence type="ECO:0000313" key="16">
    <source>
        <dbReference type="Proteomes" id="UP000750334"/>
    </source>
</evidence>
<dbReference type="InterPro" id="IPR002734">
    <property type="entry name" value="RibDG_C"/>
</dbReference>
<keyword evidence="8" id="KW-0521">NADP</keyword>
<dbReference type="NCBIfam" id="TIGR00227">
    <property type="entry name" value="ribD_Cterm"/>
    <property type="match status" value="1"/>
</dbReference>
<comment type="catalytic activity">
    <reaction evidence="12">
        <text>2,5-diamino-6-(1-D-ribitylamino)pyrimidin-4(3H)-one 5'-phosphate + NAD(+) = 2,5-diamino-6-(1-D-ribosylamino)pyrimidin-4(3H)-one 5'-phosphate + NADH + H(+)</text>
        <dbReference type="Rhea" id="RHEA:27274"/>
        <dbReference type="ChEBI" id="CHEBI:15378"/>
        <dbReference type="ChEBI" id="CHEBI:57540"/>
        <dbReference type="ChEBI" id="CHEBI:57945"/>
        <dbReference type="ChEBI" id="CHEBI:58890"/>
        <dbReference type="ChEBI" id="CHEBI:59545"/>
        <dbReference type="EC" id="1.1.1.302"/>
    </reaction>
</comment>
<evidence type="ECO:0000256" key="1">
    <source>
        <dbReference type="ARBA" id="ARBA00003555"/>
    </source>
</evidence>
<comment type="similarity">
    <text evidence="3">Belongs to the HTP reductase family.</text>
</comment>
<keyword evidence="7" id="KW-0686">Riboflavin biosynthesis</keyword>
<evidence type="ECO:0000256" key="3">
    <source>
        <dbReference type="ARBA" id="ARBA00009723"/>
    </source>
</evidence>
<comment type="function">
    <text evidence="1">Catalyzes an early step in riboflavin biosynthesis, the NADPH-dependent reduction of the ribose side chain of 2,5-diamino-6-ribosylamino-4(3H)-pyrimidinone 5'-phosphate, yielding 2,5-diamino-6-ribitylamino-4(3H)-pyrimidinone 5'-phosphate.</text>
</comment>
<evidence type="ECO:0000256" key="2">
    <source>
        <dbReference type="ARBA" id="ARBA00005104"/>
    </source>
</evidence>
<dbReference type="GO" id="GO:0008703">
    <property type="term" value="F:5-amino-6-(5-phosphoribosylamino)uracil reductase activity"/>
    <property type="evidence" value="ECO:0007669"/>
    <property type="project" value="InterPro"/>
</dbReference>
<dbReference type="PANTHER" id="PTHR38011:SF7">
    <property type="entry name" value="2,5-DIAMINO-6-RIBOSYLAMINO-4(3H)-PYRIMIDINONE 5'-PHOSPHATE REDUCTASE"/>
    <property type="match status" value="1"/>
</dbReference>
<keyword evidence="9" id="KW-0560">Oxidoreductase</keyword>
<evidence type="ECO:0000259" key="14">
    <source>
        <dbReference type="Pfam" id="PF01872"/>
    </source>
</evidence>
<dbReference type="InterPro" id="IPR024072">
    <property type="entry name" value="DHFR-like_dom_sf"/>
</dbReference>
<evidence type="ECO:0000256" key="11">
    <source>
        <dbReference type="ARBA" id="ARBA00031630"/>
    </source>
</evidence>
<dbReference type="FunFam" id="3.40.430.10:FF:000011">
    <property type="entry name" value="Rib7p"/>
    <property type="match status" value="1"/>
</dbReference>
<evidence type="ECO:0000256" key="8">
    <source>
        <dbReference type="ARBA" id="ARBA00022857"/>
    </source>
</evidence>
<evidence type="ECO:0000256" key="6">
    <source>
        <dbReference type="ARBA" id="ARBA00015035"/>
    </source>
</evidence>
<dbReference type="InterPro" id="IPR050765">
    <property type="entry name" value="Riboflavin_Biosynth_HTPR"/>
</dbReference>
<proteinExistence type="inferred from homology"/>
<dbReference type="GO" id="GO:0050661">
    <property type="term" value="F:NADP binding"/>
    <property type="evidence" value="ECO:0007669"/>
    <property type="project" value="InterPro"/>
</dbReference>
<dbReference type="EMBL" id="PUHR01000028">
    <property type="protein sequence ID" value="KAG0670079.1"/>
    <property type="molecule type" value="Genomic_DNA"/>
</dbReference>
<dbReference type="Proteomes" id="UP000750334">
    <property type="component" value="Unassembled WGS sequence"/>
</dbReference>
<dbReference type="Gene3D" id="3.40.430.10">
    <property type="entry name" value="Dihydrofolate Reductase, subunit A"/>
    <property type="match status" value="1"/>
</dbReference>
<reference evidence="15 16" key="1">
    <citation type="submission" date="2020-11" db="EMBL/GenBank/DDBJ databases">
        <title>Kefir isolates.</title>
        <authorList>
            <person name="Marcisauskas S."/>
            <person name="Kim Y."/>
            <person name="Blasche S."/>
        </authorList>
    </citation>
    <scope>NUCLEOTIDE SEQUENCE [LARGE SCALE GENOMIC DNA]</scope>
    <source>
        <strain evidence="15 16">OG2</strain>
    </source>
</reference>
<evidence type="ECO:0000256" key="9">
    <source>
        <dbReference type="ARBA" id="ARBA00023002"/>
    </source>
</evidence>
<dbReference type="InterPro" id="IPR011549">
    <property type="entry name" value="RibD_C"/>
</dbReference>